<sequence>DILRQRSEVEGYKYPNDLHISTNLHYFDSSIWLNNLVRKENYADNDQKLRQLKESGIK</sequence>
<keyword evidence="2" id="KW-1185">Reference proteome</keyword>
<dbReference type="Proteomes" id="UP000887013">
    <property type="component" value="Unassembled WGS sequence"/>
</dbReference>
<name>A0A8X6QAJ7_NEPPI</name>
<evidence type="ECO:0000313" key="2">
    <source>
        <dbReference type="Proteomes" id="UP000887013"/>
    </source>
</evidence>
<proteinExistence type="predicted"/>
<dbReference type="EMBL" id="BMAW01124470">
    <property type="protein sequence ID" value="GFU08009.1"/>
    <property type="molecule type" value="Genomic_DNA"/>
</dbReference>
<organism evidence="1 2">
    <name type="scientific">Nephila pilipes</name>
    <name type="common">Giant wood spider</name>
    <name type="synonym">Nephila maculata</name>
    <dbReference type="NCBI Taxonomy" id="299642"/>
    <lineage>
        <taxon>Eukaryota</taxon>
        <taxon>Metazoa</taxon>
        <taxon>Ecdysozoa</taxon>
        <taxon>Arthropoda</taxon>
        <taxon>Chelicerata</taxon>
        <taxon>Arachnida</taxon>
        <taxon>Araneae</taxon>
        <taxon>Araneomorphae</taxon>
        <taxon>Entelegynae</taxon>
        <taxon>Araneoidea</taxon>
        <taxon>Nephilidae</taxon>
        <taxon>Nephila</taxon>
    </lineage>
</organism>
<dbReference type="AlphaFoldDB" id="A0A8X6QAJ7"/>
<evidence type="ECO:0000313" key="1">
    <source>
        <dbReference type="EMBL" id="GFU08009.1"/>
    </source>
</evidence>
<protein>
    <submittedName>
        <fullName evidence="1">Uncharacterized protein</fullName>
    </submittedName>
</protein>
<accession>A0A8X6QAJ7</accession>
<gene>
    <name evidence="1" type="ORF">NPIL_579431</name>
</gene>
<comment type="caution">
    <text evidence="1">The sequence shown here is derived from an EMBL/GenBank/DDBJ whole genome shotgun (WGS) entry which is preliminary data.</text>
</comment>
<feature type="non-terminal residue" evidence="1">
    <location>
        <position position="1"/>
    </location>
</feature>
<reference evidence="1" key="1">
    <citation type="submission" date="2020-08" db="EMBL/GenBank/DDBJ databases">
        <title>Multicomponent nature underlies the extraordinary mechanical properties of spider dragline silk.</title>
        <authorList>
            <person name="Kono N."/>
            <person name="Nakamura H."/>
            <person name="Mori M."/>
            <person name="Yoshida Y."/>
            <person name="Ohtoshi R."/>
            <person name="Malay A.D."/>
            <person name="Moran D.A.P."/>
            <person name="Tomita M."/>
            <person name="Numata K."/>
            <person name="Arakawa K."/>
        </authorList>
    </citation>
    <scope>NUCLEOTIDE SEQUENCE</scope>
</reference>